<dbReference type="InterPro" id="IPR000182">
    <property type="entry name" value="GNAT_dom"/>
</dbReference>
<evidence type="ECO:0000313" key="2">
    <source>
        <dbReference type="EMBL" id="WAJ24577.1"/>
    </source>
</evidence>
<dbReference type="InterPro" id="IPR016181">
    <property type="entry name" value="Acyl_CoA_acyltransferase"/>
</dbReference>
<proteinExistence type="predicted"/>
<dbReference type="SUPFAM" id="SSF55729">
    <property type="entry name" value="Acyl-CoA N-acyltransferases (Nat)"/>
    <property type="match status" value="1"/>
</dbReference>
<keyword evidence="3" id="KW-1185">Reference proteome</keyword>
<feature type="domain" description="N-acetyltransferase" evidence="1">
    <location>
        <begin position="1"/>
        <end position="151"/>
    </location>
</feature>
<keyword evidence="2" id="KW-0012">Acyltransferase</keyword>
<dbReference type="EC" id="2.3.1.-" evidence="2"/>
<dbReference type="Gene3D" id="3.40.630.30">
    <property type="match status" value="1"/>
</dbReference>
<evidence type="ECO:0000313" key="3">
    <source>
        <dbReference type="Proteomes" id="UP001163115"/>
    </source>
</evidence>
<evidence type="ECO:0000259" key="1">
    <source>
        <dbReference type="PROSITE" id="PS51186"/>
    </source>
</evidence>
<dbReference type="Proteomes" id="UP001163115">
    <property type="component" value="Chromosome"/>
</dbReference>
<dbReference type="PROSITE" id="PS51186">
    <property type="entry name" value="GNAT"/>
    <property type="match status" value="1"/>
</dbReference>
<sequence>MKIREYQERDILEIIKLFYETVHTINVKDYTIEQVNAWASGKTDSNKWNGSFLENYTLVAEDDGVIVGFADMDKDGYLDRLFVHKDHQGQGIATALCDRLEAHRAGSRFTTHASITAKPFFESRGYQVIKEQIILRNGVTLKNYVMEKRSPTFKV</sequence>
<accession>A0ABY7ACZ8</accession>
<name>A0ABY7ACZ8_9FIRM</name>
<protein>
    <submittedName>
        <fullName evidence="2">GNAT family N-acetyltransferase</fullName>
        <ecNumber evidence="2">2.3.1.-</ecNumber>
    </submittedName>
</protein>
<dbReference type="InterPro" id="IPR052564">
    <property type="entry name" value="N-acetyltrans/Recomb-assoc"/>
</dbReference>
<reference evidence="2" key="1">
    <citation type="submission" date="2022-11" db="EMBL/GenBank/DDBJ databases">
        <title>Lacrimispora xylanolytica sy1, complete genome.</title>
        <authorList>
            <person name="Choi S."/>
        </authorList>
    </citation>
    <scope>NUCLEOTIDE SEQUENCE</scope>
    <source>
        <strain evidence="2">Sy1</strain>
    </source>
</reference>
<gene>
    <name evidence="2" type="ORF">OW255_03365</name>
</gene>
<dbReference type="PANTHER" id="PTHR43451">
    <property type="entry name" value="ACETYLTRANSFERASE (GNAT) FAMILY PROTEIN"/>
    <property type="match status" value="1"/>
</dbReference>
<dbReference type="EMBL" id="CP113524">
    <property type="protein sequence ID" value="WAJ24577.1"/>
    <property type="molecule type" value="Genomic_DNA"/>
</dbReference>
<dbReference type="GO" id="GO:0016746">
    <property type="term" value="F:acyltransferase activity"/>
    <property type="evidence" value="ECO:0007669"/>
    <property type="project" value="UniProtKB-KW"/>
</dbReference>
<dbReference type="RefSeq" id="WP_268115640.1">
    <property type="nucleotide sequence ID" value="NZ_CP113524.1"/>
</dbReference>
<dbReference type="PANTHER" id="PTHR43451:SF1">
    <property type="entry name" value="ACETYLTRANSFERASE"/>
    <property type="match status" value="1"/>
</dbReference>
<dbReference type="Pfam" id="PF13673">
    <property type="entry name" value="Acetyltransf_10"/>
    <property type="match status" value="1"/>
</dbReference>
<organism evidence="2 3">
    <name type="scientific">Lacrimispora xylanolytica</name>
    <dbReference type="NCBI Taxonomy" id="29375"/>
    <lineage>
        <taxon>Bacteria</taxon>
        <taxon>Bacillati</taxon>
        <taxon>Bacillota</taxon>
        <taxon>Clostridia</taxon>
        <taxon>Lachnospirales</taxon>
        <taxon>Lachnospiraceae</taxon>
        <taxon>Lacrimispora</taxon>
    </lineage>
</organism>
<dbReference type="CDD" id="cd04301">
    <property type="entry name" value="NAT_SF"/>
    <property type="match status" value="1"/>
</dbReference>
<keyword evidence="2" id="KW-0808">Transferase</keyword>